<accession>A0AA35L5V3</accession>
<sequence length="69" mass="7655">MSGARLFSVMFFPLEPGIISPLPGISGIGRRARHVCLSLIQKMEVCSNEGNTLTAHLYHNLFPSMYLPH</sequence>
<dbReference type="AlphaFoldDB" id="A0AA35L5V3"/>
<evidence type="ECO:0000313" key="2">
    <source>
        <dbReference type="Proteomes" id="UP001178461"/>
    </source>
</evidence>
<name>A0AA35L5V3_9SAUR</name>
<organism evidence="1 2">
    <name type="scientific">Podarcis lilfordi</name>
    <name type="common">Lilford's wall lizard</name>
    <dbReference type="NCBI Taxonomy" id="74358"/>
    <lineage>
        <taxon>Eukaryota</taxon>
        <taxon>Metazoa</taxon>
        <taxon>Chordata</taxon>
        <taxon>Craniata</taxon>
        <taxon>Vertebrata</taxon>
        <taxon>Euteleostomi</taxon>
        <taxon>Lepidosauria</taxon>
        <taxon>Squamata</taxon>
        <taxon>Bifurcata</taxon>
        <taxon>Unidentata</taxon>
        <taxon>Episquamata</taxon>
        <taxon>Laterata</taxon>
        <taxon>Lacertibaenia</taxon>
        <taxon>Lacertidae</taxon>
        <taxon>Podarcis</taxon>
    </lineage>
</organism>
<dbReference type="Proteomes" id="UP001178461">
    <property type="component" value="Chromosome 13"/>
</dbReference>
<evidence type="ECO:0000313" key="1">
    <source>
        <dbReference type="EMBL" id="CAI5790385.1"/>
    </source>
</evidence>
<reference evidence="1" key="1">
    <citation type="submission" date="2022-12" db="EMBL/GenBank/DDBJ databases">
        <authorList>
            <person name="Alioto T."/>
            <person name="Alioto T."/>
            <person name="Gomez Garrido J."/>
        </authorList>
    </citation>
    <scope>NUCLEOTIDE SEQUENCE</scope>
</reference>
<keyword evidence="2" id="KW-1185">Reference proteome</keyword>
<protein>
    <submittedName>
        <fullName evidence="1">Uncharacterized protein</fullName>
    </submittedName>
</protein>
<dbReference type="EMBL" id="OX395138">
    <property type="protein sequence ID" value="CAI5790385.1"/>
    <property type="molecule type" value="Genomic_DNA"/>
</dbReference>
<proteinExistence type="predicted"/>
<gene>
    <name evidence="1" type="ORF">PODLI_1B024448</name>
</gene>